<feature type="transmembrane region" description="Helical" evidence="1">
    <location>
        <begin position="53"/>
        <end position="72"/>
    </location>
</feature>
<keyword evidence="1" id="KW-0812">Transmembrane</keyword>
<dbReference type="SMART" id="SM00014">
    <property type="entry name" value="acidPPc"/>
    <property type="match status" value="1"/>
</dbReference>
<evidence type="ECO:0000313" key="4">
    <source>
        <dbReference type="Proteomes" id="UP000324383"/>
    </source>
</evidence>
<evidence type="ECO:0000313" key="3">
    <source>
        <dbReference type="EMBL" id="TYK32658.1"/>
    </source>
</evidence>
<dbReference type="Gene3D" id="1.20.144.10">
    <property type="entry name" value="Phosphatidic acid phosphatase type 2/haloperoxidase"/>
    <property type="match status" value="1"/>
</dbReference>
<accession>A0A5D3EP62</accession>
<dbReference type="PANTHER" id="PTHR14969:SF13">
    <property type="entry name" value="AT30094P"/>
    <property type="match status" value="1"/>
</dbReference>
<evidence type="ECO:0000256" key="1">
    <source>
        <dbReference type="SAM" id="Phobius"/>
    </source>
</evidence>
<feature type="domain" description="Phosphatidic acid phosphatase type 2/haloperoxidase" evidence="2">
    <location>
        <begin position="122"/>
        <end position="224"/>
    </location>
</feature>
<name>A0A5D3EP62_9BACE</name>
<dbReference type="PANTHER" id="PTHR14969">
    <property type="entry name" value="SPHINGOSINE-1-PHOSPHATE PHOSPHOHYDROLASE"/>
    <property type="match status" value="1"/>
</dbReference>
<dbReference type="InterPro" id="IPR036938">
    <property type="entry name" value="PAP2/HPO_sf"/>
</dbReference>
<reference evidence="3 4" key="1">
    <citation type="submission" date="2019-07" db="EMBL/GenBank/DDBJ databases">
        <title>Draft Genome Sequences of Bacteroides pyogenes Strains Isolated from the Uterus Holstein Dairy Cows with Metritis.</title>
        <authorList>
            <person name="Cunha F."/>
            <person name="Galvao K.N."/>
            <person name="Jeon S.J."/>
            <person name="Jeong K.C."/>
        </authorList>
    </citation>
    <scope>NUCLEOTIDE SEQUENCE [LARGE SCALE GENOMIC DNA]</scope>
    <source>
        <strain evidence="3 4">KG-31</strain>
    </source>
</reference>
<dbReference type="Pfam" id="PF01569">
    <property type="entry name" value="PAP2"/>
    <property type="match status" value="1"/>
</dbReference>
<keyword evidence="4" id="KW-1185">Reference proteome</keyword>
<protein>
    <submittedName>
        <fullName evidence="3">Phosphatase PAP2 family protein</fullName>
    </submittedName>
</protein>
<dbReference type="CDD" id="cd03394">
    <property type="entry name" value="PAP2_like_5"/>
    <property type="match status" value="1"/>
</dbReference>
<gene>
    <name evidence="3" type="ORF">FNJ60_11225</name>
</gene>
<dbReference type="InterPro" id="IPR000326">
    <property type="entry name" value="PAP2/HPO"/>
</dbReference>
<comment type="caution">
    <text evidence="3">The sequence shown here is derived from an EMBL/GenBank/DDBJ whole genome shotgun (WGS) entry which is preliminary data.</text>
</comment>
<dbReference type="EMBL" id="VKLW01000026">
    <property type="protein sequence ID" value="TYK32658.1"/>
    <property type="molecule type" value="Genomic_DNA"/>
</dbReference>
<keyword evidence="1" id="KW-1133">Transmembrane helix</keyword>
<sequence>MNIRKRGIFVPMKKIVLIIFTLISVSIHAQHLSKDSLSTVHIQKHQRILQSPLYRITHAGVPLILIGALNYGKDKDFRVIRNSYIPHFRYHYDDYLQYSPGVVMLGLKAFGIEGRSSWGRLLVSDAFSAGIMAATVNILKYSFRKPRPDDSGNNSFPSGHTATAFMFATMLHNEYGTTRSSLYSVLGYSLATGTAISRQLNNKHWFSDVLTGAGIGIVSTQLGYYLADLIFRGKGFIHPQLKWEPDIEDETYASLGIQMGYTVGRNKIHLPEHIDIAGQGGATSSLSTAWFFTPHWGIGGKFTIAQTSPQIHTKRFFDTHPEIEKTIESFEARTISYISSVGGIHYKTKILPGLYAGGSAMAGVGYPRNYHVNIRYKNQVHAEPLLHCESHVIPNLDLTAHFMHITGKNAGLKLFVNYNIGIGKSDYIYYPPHKGQSIEPKTGVHRFILHNFSIGAEVAALFW</sequence>
<dbReference type="AlphaFoldDB" id="A0A5D3EP62"/>
<dbReference type="Proteomes" id="UP000324383">
    <property type="component" value="Unassembled WGS sequence"/>
</dbReference>
<proteinExistence type="predicted"/>
<organism evidence="3 4">
    <name type="scientific">Bacteroides pyogenes</name>
    <dbReference type="NCBI Taxonomy" id="310300"/>
    <lineage>
        <taxon>Bacteria</taxon>
        <taxon>Pseudomonadati</taxon>
        <taxon>Bacteroidota</taxon>
        <taxon>Bacteroidia</taxon>
        <taxon>Bacteroidales</taxon>
        <taxon>Bacteroidaceae</taxon>
        <taxon>Bacteroides</taxon>
    </lineage>
</organism>
<keyword evidence="1" id="KW-0472">Membrane</keyword>
<dbReference type="SUPFAM" id="SSF48317">
    <property type="entry name" value="Acid phosphatase/Vanadium-dependent haloperoxidase"/>
    <property type="match status" value="1"/>
</dbReference>
<evidence type="ECO:0000259" key="2">
    <source>
        <dbReference type="SMART" id="SM00014"/>
    </source>
</evidence>
<dbReference type="RefSeq" id="WP_051290247.1">
    <property type="nucleotide sequence ID" value="NZ_JADRFO010000020.1"/>
</dbReference>